<keyword evidence="2" id="KW-1185">Reference proteome</keyword>
<proteinExistence type="predicted"/>
<gene>
    <name evidence="1" type="ORF">QF035_002333</name>
</gene>
<dbReference type="RefSeq" id="WP_307520036.1">
    <property type="nucleotide sequence ID" value="NZ_JAUSZI010000002.1"/>
</dbReference>
<comment type="caution">
    <text evidence="1">The sequence shown here is derived from an EMBL/GenBank/DDBJ whole genome shotgun (WGS) entry which is preliminary data.</text>
</comment>
<organism evidence="1 2">
    <name type="scientific">Streptomyces umbrinus</name>
    <dbReference type="NCBI Taxonomy" id="67370"/>
    <lineage>
        <taxon>Bacteria</taxon>
        <taxon>Bacillati</taxon>
        <taxon>Actinomycetota</taxon>
        <taxon>Actinomycetes</taxon>
        <taxon>Kitasatosporales</taxon>
        <taxon>Streptomycetaceae</taxon>
        <taxon>Streptomyces</taxon>
        <taxon>Streptomyces phaeochromogenes group</taxon>
    </lineage>
</organism>
<name>A0ABU0SMH2_9ACTN</name>
<evidence type="ECO:0000313" key="1">
    <source>
        <dbReference type="EMBL" id="MDQ1024751.1"/>
    </source>
</evidence>
<reference evidence="1 2" key="1">
    <citation type="submission" date="2023-07" db="EMBL/GenBank/DDBJ databases">
        <title>Comparative genomics of wheat-associated soil bacteria to identify genetic determinants of phenazine resistance.</title>
        <authorList>
            <person name="Mouncey N."/>
        </authorList>
    </citation>
    <scope>NUCLEOTIDE SEQUENCE [LARGE SCALE GENOMIC DNA]</scope>
    <source>
        <strain evidence="1 2">V2I4</strain>
    </source>
</reference>
<protein>
    <submittedName>
        <fullName evidence="1">Uncharacterized protein</fullName>
    </submittedName>
</protein>
<sequence length="50" mass="5635">MTITPVCVHDVFHGCRPLPITEGAVVLRWPAERENAYFTASRSHAPETRD</sequence>
<accession>A0ABU0SMH2</accession>
<dbReference type="Proteomes" id="UP001230328">
    <property type="component" value="Unassembled WGS sequence"/>
</dbReference>
<dbReference type="EMBL" id="JAUSZI010000002">
    <property type="protein sequence ID" value="MDQ1024751.1"/>
    <property type="molecule type" value="Genomic_DNA"/>
</dbReference>
<evidence type="ECO:0000313" key="2">
    <source>
        <dbReference type="Proteomes" id="UP001230328"/>
    </source>
</evidence>